<proteinExistence type="predicted"/>
<name>A0A839N3M6_9MICO</name>
<keyword evidence="3" id="KW-1185">Reference proteome</keyword>
<dbReference type="RefSeq" id="WP_183318761.1">
    <property type="nucleotide sequence ID" value="NZ_JACHVQ010000001.1"/>
</dbReference>
<dbReference type="InterPro" id="IPR054186">
    <property type="entry name" value="DUF6891"/>
</dbReference>
<evidence type="ECO:0000259" key="1">
    <source>
        <dbReference type="Pfam" id="PF21831"/>
    </source>
</evidence>
<dbReference type="AlphaFoldDB" id="A0A839N3M6"/>
<sequence>MPTDLRDSDVNFSGEFVPDPDTALGRLMTRICIGTDSRDELEDRLRWEIATDTALRDADITEAAVPEVVDWLIRDHNKHVLFPSHLALGLISGLERLTGEGVVFGFGEGSDVSQALTAVSNAANTLAGEGHPVEGYCFSTVSDVERMIFEQRLYIGFGVFNETGEGALAVGEHIARVFRENDLPLDWDGSEDHRIQVVGSYAVPYIDAPADEG</sequence>
<evidence type="ECO:0000313" key="2">
    <source>
        <dbReference type="EMBL" id="MBB2890563.1"/>
    </source>
</evidence>
<comment type="caution">
    <text evidence="2">The sequence shown here is derived from an EMBL/GenBank/DDBJ whole genome shotgun (WGS) entry which is preliminary data.</text>
</comment>
<feature type="domain" description="DUF6891" evidence="1">
    <location>
        <begin position="31"/>
        <end position="197"/>
    </location>
</feature>
<dbReference type="EMBL" id="JACHVQ010000001">
    <property type="protein sequence ID" value="MBB2890563.1"/>
    <property type="molecule type" value="Genomic_DNA"/>
</dbReference>
<dbReference type="Pfam" id="PF21831">
    <property type="entry name" value="DUF6891"/>
    <property type="match status" value="1"/>
</dbReference>
<organism evidence="2 3">
    <name type="scientific">Flexivirga oryzae</name>
    <dbReference type="NCBI Taxonomy" id="1794944"/>
    <lineage>
        <taxon>Bacteria</taxon>
        <taxon>Bacillati</taxon>
        <taxon>Actinomycetota</taxon>
        <taxon>Actinomycetes</taxon>
        <taxon>Micrococcales</taxon>
        <taxon>Dermacoccaceae</taxon>
        <taxon>Flexivirga</taxon>
    </lineage>
</organism>
<gene>
    <name evidence="2" type="ORF">FHU39_000547</name>
</gene>
<protein>
    <recommendedName>
        <fullName evidence="1">DUF6891 domain-containing protein</fullName>
    </recommendedName>
</protein>
<evidence type="ECO:0000313" key="3">
    <source>
        <dbReference type="Proteomes" id="UP000559182"/>
    </source>
</evidence>
<reference evidence="2 3" key="1">
    <citation type="submission" date="2020-08" db="EMBL/GenBank/DDBJ databases">
        <title>Sequencing the genomes of 1000 actinobacteria strains.</title>
        <authorList>
            <person name="Klenk H.-P."/>
        </authorList>
    </citation>
    <scope>NUCLEOTIDE SEQUENCE [LARGE SCALE GENOMIC DNA]</scope>
    <source>
        <strain evidence="2 3">DSM 105369</strain>
    </source>
</reference>
<dbReference type="Proteomes" id="UP000559182">
    <property type="component" value="Unassembled WGS sequence"/>
</dbReference>
<accession>A0A839N3M6</accession>